<feature type="signal peptide" evidence="2">
    <location>
        <begin position="1"/>
        <end position="18"/>
    </location>
</feature>
<evidence type="ECO:0000256" key="1">
    <source>
        <dbReference type="SAM" id="MobiDB-lite"/>
    </source>
</evidence>
<organism evidence="3 4">
    <name type="scientific">Microcosmobacter mediterraneus</name>
    <dbReference type="NCBI Taxonomy" id="3075607"/>
    <lineage>
        <taxon>Bacteria</taxon>
        <taxon>Pseudomonadati</taxon>
        <taxon>Bacteroidota</taxon>
        <taxon>Flavobacteriia</taxon>
        <taxon>Flavobacteriales</taxon>
        <taxon>Flavobacteriaceae</taxon>
        <taxon>Microcosmobacter</taxon>
    </lineage>
</organism>
<feature type="region of interest" description="Disordered" evidence="1">
    <location>
        <begin position="256"/>
        <end position="278"/>
    </location>
</feature>
<keyword evidence="2" id="KW-0732">Signal</keyword>
<feature type="compositionally biased region" description="Basic and acidic residues" evidence="1">
    <location>
        <begin position="256"/>
        <end position="267"/>
    </location>
</feature>
<evidence type="ECO:0000313" key="4">
    <source>
        <dbReference type="Proteomes" id="UP001259492"/>
    </source>
</evidence>
<keyword evidence="4" id="KW-1185">Reference proteome</keyword>
<dbReference type="Proteomes" id="UP001259492">
    <property type="component" value="Unassembled WGS sequence"/>
</dbReference>
<protein>
    <submittedName>
        <fullName evidence="3">GLPGLI family protein</fullName>
    </submittedName>
</protein>
<dbReference type="NCBIfam" id="TIGR01200">
    <property type="entry name" value="GLPGLI"/>
    <property type="match status" value="1"/>
</dbReference>
<reference evidence="3 4" key="1">
    <citation type="submission" date="2023-09" db="EMBL/GenBank/DDBJ databases">
        <authorList>
            <person name="Rey-Velasco X."/>
        </authorList>
    </citation>
    <scope>NUCLEOTIDE SEQUENCE [LARGE SCALE GENOMIC DNA]</scope>
    <source>
        <strain evidence="3 4">W332</strain>
    </source>
</reference>
<sequence length="278" mass="31789">MKRILVSALILIIASVNAQDFQGVATYKSKRKIDIKLDSTQVNSEMHNQMVEMMKKQFEKTYKLTFNKEESIYKEEEKLSAPQPAGMQMVMINTGGSDLLYKNTKDKRFTNQNESFSKLFLIKDSLTTYDWKLSSETKNIGEYTCYKATFSGEVEVIESSISINGDNEDEEEREPKMETRITTAWYTPQIPVNNGPGNYHGLPGLILEVNDGSETVICSRIVMNPIDKVKITEPTKGKEITQEAYDKVMEKKMKEMEERYRPRRGDSDGQSIEIRIGG</sequence>
<gene>
    <name evidence="3" type="ORF">RM697_10140</name>
</gene>
<dbReference type="Pfam" id="PF09697">
    <property type="entry name" value="Porph_ging"/>
    <property type="match status" value="1"/>
</dbReference>
<feature type="chain" id="PRO_5046943861" evidence="2">
    <location>
        <begin position="19"/>
        <end position="278"/>
    </location>
</feature>
<dbReference type="InterPro" id="IPR005901">
    <property type="entry name" value="GLPGLI"/>
</dbReference>
<comment type="caution">
    <text evidence="3">The sequence shown here is derived from an EMBL/GenBank/DDBJ whole genome shotgun (WGS) entry which is preliminary data.</text>
</comment>
<dbReference type="RefSeq" id="WP_311427774.1">
    <property type="nucleotide sequence ID" value="NZ_JAVRIA010000005.1"/>
</dbReference>
<accession>A0ABU2YLH5</accession>
<name>A0ABU2YLH5_9FLAO</name>
<proteinExistence type="predicted"/>
<evidence type="ECO:0000313" key="3">
    <source>
        <dbReference type="EMBL" id="MDT0559009.1"/>
    </source>
</evidence>
<dbReference type="EMBL" id="JAVRIA010000005">
    <property type="protein sequence ID" value="MDT0559009.1"/>
    <property type="molecule type" value="Genomic_DNA"/>
</dbReference>
<evidence type="ECO:0000256" key="2">
    <source>
        <dbReference type="SAM" id="SignalP"/>
    </source>
</evidence>